<dbReference type="SUPFAM" id="SSF47616">
    <property type="entry name" value="GST C-terminal domain-like"/>
    <property type="match status" value="1"/>
</dbReference>
<dbReference type="EMBL" id="MU154527">
    <property type="protein sequence ID" value="KAF9500553.1"/>
    <property type="molecule type" value="Genomic_DNA"/>
</dbReference>
<keyword evidence="3" id="KW-1185">Reference proteome</keyword>
<sequence length="294" mass="32408">MSLFPVPTPLLKVFALFPLYSYLSIEPPSKKPLKEPTLWIAPPRADSESGVLSSDVDCLKWQAYLALKGLVGIAVEWDVGSEGAIDKKLPNLHVPLDGKIPEPEDGSLLAASMIPSWVADRLASTDEKQVDALDGYINQAAKDESLAWTTMLETRVRAALLVAKPHPSYLQSLLSLTHSDRDIDPLAYITTPPPPPLTGYSSLVHPMGSRVNTVAVESEYREAISALAERLGTDKWFLGSENATVLDALLFAYIHTILHSKDSIRVEVTRRVNLVAWEWRVRGVVRVAFHKAPK</sequence>
<evidence type="ECO:0000313" key="3">
    <source>
        <dbReference type="Proteomes" id="UP000807025"/>
    </source>
</evidence>
<evidence type="ECO:0000313" key="2">
    <source>
        <dbReference type="EMBL" id="KAF9500553.1"/>
    </source>
</evidence>
<protein>
    <recommendedName>
        <fullName evidence="1">Metaxin glutathione S-transferase domain-containing protein</fullName>
    </recommendedName>
</protein>
<reference evidence="2" key="1">
    <citation type="submission" date="2020-11" db="EMBL/GenBank/DDBJ databases">
        <authorList>
            <consortium name="DOE Joint Genome Institute"/>
            <person name="Ahrendt S."/>
            <person name="Riley R."/>
            <person name="Andreopoulos W."/>
            <person name="Labutti K."/>
            <person name="Pangilinan J."/>
            <person name="Ruiz-Duenas F.J."/>
            <person name="Barrasa J.M."/>
            <person name="Sanchez-Garcia M."/>
            <person name="Camarero S."/>
            <person name="Miyauchi S."/>
            <person name="Serrano A."/>
            <person name="Linde D."/>
            <person name="Babiker R."/>
            <person name="Drula E."/>
            <person name="Ayuso-Fernandez I."/>
            <person name="Pacheco R."/>
            <person name="Padilla G."/>
            <person name="Ferreira P."/>
            <person name="Barriuso J."/>
            <person name="Kellner H."/>
            <person name="Castanera R."/>
            <person name="Alfaro M."/>
            <person name="Ramirez L."/>
            <person name="Pisabarro A.G."/>
            <person name="Kuo A."/>
            <person name="Tritt A."/>
            <person name="Lipzen A."/>
            <person name="He G."/>
            <person name="Yan M."/>
            <person name="Ng V."/>
            <person name="Cullen D."/>
            <person name="Martin F."/>
            <person name="Rosso M.-N."/>
            <person name="Henrissat B."/>
            <person name="Hibbett D."/>
            <person name="Martinez A.T."/>
            <person name="Grigoriev I.V."/>
        </authorList>
    </citation>
    <scope>NUCLEOTIDE SEQUENCE</scope>
    <source>
        <strain evidence="2">ATCC 90797</strain>
    </source>
</reference>
<feature type="domain" description="Metaxin glutathione S-transferase" evidence="1">
    <location>
        <begin position="221"/>
        <end position="281"/>
    </location>
</feature>
<dbReference type="InterPro" id="IPR036282">
    <property type="entry name" value="Glutathione-S-Trfase_C_sf"/>
</dbReference>
<comment type="caution">
    <text evidence="2">The sequence shown here is derived from an EMBL/GenBank/DDBJ whole genome shotgun (WGS) entry which is preliminary data.</text>
</comment>
<organism evidence="2 3">
    <name type="scientific">Pleurotus eryngii</name>
    <name type="common">Boletus of the steppes</name>
    <dbReference type="NCBI Taxonomy" id="5323"/>
    <lineage>
        <taxon>Eukaryota</taxon>
        <taxon>Fungi</taxon>
        <taxon>Dikarya</taxon>
        <taxon>Basidiomycota</taxon>
        <taxon>Agaricomycotina</taxon>
        <taxon>Agaricomycetes</taxon>
        <taxon>Agaricomycetidae</taxon>
        <taxon>Agaricales</taxon>
        <taxon>Pleurotineae</taxon>
        <taxon>Pleurotaceae</taxon>
        <taxon>Pleurotus</taxon>
    </lineage>
</organism>
<proteinExistence type="predicted"/>
<accession>A0A9P6A5Y9</accession>
<dbReference type="Proteomes" id="UP000807025">
    <property type="component" value="Unassembled WGS sequence"/>
</dbReference>
<name>A0A9P6A5Y9_PLEER</name>
<evidence type="ECO:0000259" key="1">
    <source>
        <dbReference type="Pfam" id="PF17171"/>
    </source>
</evidence>
<dbReference type="AlphaFoldDB" id="A0A9P6A5Y9"/>
<gene>
    <name evidence="2" type="ORF">BDN71DRAFT_1440657</name>
</gene>
<dbReference type="InterPro" id="IPR033468">
    <property type="entry name" value="Metaxin_GST"/>
</dbReference>
<dbReference type="OrthoDB" id="198787at2759"/>
<dbReference type="Pfam" id="PF17171">
    <property type="entry name" value="GST_C_6"/>
    <property type="match status" value="1"/>
</dbReference>